<evidence type="ECO:0000313" key="2">
    <source>
        <dbReference type="Proteomes" id="UP000436911"/>
    </source>
</evidence>
<protein>
    <submittedName>
        <fullName evidence="1">Uncharacterized protein</fullName>
    </submittedName>
</protein>
<accession>A0A7J4X4P0</accession>
<dbReference type="RefSeq" id="WP_149916801.1">
    <property type="nucleotide sequence ID" value="NZ_QUSG01000006.1"/>
</dbReference>
<proteinExistence type="predicted"/>
<sequence length="147" mass="16240">MQQITQGRLKLAEYARSIHVAVAPHGVTLTDAMVPSFWAHVAAGIKAWDKIELRAEDDTWFAELMVVKANRLEVFVKVLSSFETTQAPAASSKKIDDVPPGYEVNYGGPIHKHRVIRTADSECLAHGLSKDDAIKWAKDHYTSINAA</sequence>
<name>A0A7J4X4P0_AGRVI</name>
<gene>
    <name evidence="1" type="ORF">DXT89_14035</name>
</gene>
<dbReference type="EMBL" id="QUSG01000006">
    <property type="protein sequence ID" value="KAA3527050.1"/>
    <property type="molecule type" value="Genomic_DNA"/>
</dbReference>
<reference evidence="1 2" key="1">
    <citation type="submission" date="2018-08" db="EMBL/GenBank/DDBJ databases">
        <title>Genome sequencing of Agrobacterium vitis strain ICMP 10754.</title>
        <authorList>
            <person name="Visnovsky S.B."/>
            <person name="Pitman A.R."/>
        </authorList>
    </citation>
    <scope>NUCLEOTIDE SEQUENCE [LARGE SCALE GENOMIC DNA]</scope>
    <source>
        <strain evidence="1 2">ICMP 10754</strain>
    </source>
</reference>
<dbReference type="Proteomes" id="UP000436911">
    <property type="component" value="Unassembled WGS sequence"/>
</dbReference>
<comment type="caution">
    <text evidence="1">The sequence shown here is derived from an EMBL/GenBank/DDBJ whole genome shotgun (WGS) entry which is preliminary data.</text>
</comment>
<evidence type="ECO:0000313" key="1">
    <source>
        <dbReference type="EMBL" id="KAA3527050.1"/>
    </source>
</evidence>
<organism evidence="1 2">
    <name type="scientific">Agrobacterium vitis</name>
    <name type="common">Rhizobium vitis</name>
    <dbReference type="NCBI Taxonomy" id="373"/>
    <lineage>
        <taxon>Bacteria</taxon>
        <taxon>Pseudomonadati</taxon>
        <taxon>Pseudomonadota</taxon>
        <taxon>Alphaproteobacteria</taxon>
        <taxon>Hyphomicrobiales</taxon>
        <taxon>Rhizobiaceae</taxon>
        <taxon>Rhizobium/Agrobacterium group</taxon>
        <taxon>Agrobacterium</taxon>
    </lineage>
</organism>
<dbReference type="AlphaFoldDB" id="A0A7J4X4P0"/>